<gene>
    <name evidence="3" type="ORF">AWL63_23315</name>
</gene>
<feature type="chain" id="PRO_5008556497" evidence="2">
    <location>
        <begin position="21"/>
        <end position="421"/>
    </location>
</feature>
<dbReference type="SUPFAM" id="SSF56954">
    <property type="entry name" value="Outer membrane efflux proteins (OEP)"/>
    <property type="match status" value="1"/>
</dbReference>
<dbReference type="AlphaFoldDB" id="A0A1B3ZI59"/>
<keyword evidence="4" id="KW-1185">Reference proteome</keyword>
<evidence type="ECO:0000313" key="4">
    <source>
        <dbReference type="Proteomes" id="UP000094256"/>
    </source>
</evidence>
<evidence type="ECO:0000256" key="1">
    <source>
        <dbReference type="ARBA" id="ARBA00007613"/>
    </source>
</evidence>
<comment type="similarity">
    <text evidence="1">Belongs to the outer membrane factor (OMF) (TC 1.B.17) family.</text>
</comment>
<keyword evidence="3" id="KW-0614">Plasmid</keyword>
<dbReference type="KEGG" id="span:AWL63_23315"/>
<dbReference type="PANTHER" id="PTHR30203:SF24">
    <property type="entry name" value="BLR4935 PROTEIN"/>
    <property type="match status" value="1"/>
</dbReference>
<dbReference type="Proteomes" id="UP000094256">
    <property type="component" value="Plasmid unnamed"/>
</dbReference>
<sequence length="421" mass="43912">MQRFIAALLAVASCASIAHAQSSEPASTSPPLTLERALTLAGAAAPTLEAATAGVRAAEAGRTVAGYRPNPSIVAETENVAGSGQYRGVRSAETTAGLAFPIELGGKRSARIAVADAIGNRARIGSALAEADLRLAVTQLYIEATAAERRLVTAREQAGIAREALRAAGVRVQAGRASPLEQQRADVLRINAETAVERAQRLADVARDNLARRIGQPVTDALDMAWYDRVEGYGPAQPIAPAGTLALAAARADATTAEAQVRLARSQRIPDVTLSASARRLEATNDVAAVFGVSIPIPLFNNGRASVAQARAQSDQAQALRRAAELDTAQDIARAQVEVANAATSARNASGPALASATEAARIARIGYREGKFGQLDLLDAERTLSETRTAAIDALATYHDAKARLERLVAAAPSLEENDR</sequence>
<dbReference type="OrthoDB" id="9791261at2"/>
<dbReference type="EMBL" id="CP014169">
    <property type="protein sequence ID" value="AOH87110.1"/>
    <property type="molecule type" value="Genomic_DNA"/>
</dbReference>
<keyword evidence="2" id="KW-0732">Signal</keyword>
<proteinExistence type="inferred from homology"/>
<dbReference type="RefSeq" id="WP_069207680.1">
    <property type="nucleotide sequence ID" value="NZ_CP014169.1"/>
</dbReference>
<dbReference type="GO" id="GO:0015562">
    <property type="term" value="F:efflux transmembrane transporter activity"/>
    <property type="evidence" value="ECO:0007669"/>
    <property type="project" value="InterPro"/>
</dbReference>
<dbReference type="InterPro" id="IPR010131">
    <property type="entry name" value="MdtP/NodT-like"/>
</dbReference>
<name>A0A1B3ZI59_9SPHN</name>
<dbReference type="Gene3D" id="1.20.1600.10">
    <property type="entry name" value="Outer membrane efflux proteins (OEP)"/>
    <property type="match status" value="1"/>
</dbReference>
<reference evidence="3 4" key="1">
    <citation type="submission" date="2016-01" db="EMBL/GenBank/DDBJ databases">
        <title>Complete genome and mega plasmid sequence of Sphingomonas panacis DCY99 elicits systemic resistance in rice to Xanthomonas oryzae.</title>
        <authorList>
            <person name="Kim Y.J."/>
            <person name="Yang D.C."/>
            <person name="Sing P."/>
        </authorList>
    </citation>
    <scope>NUCLEOTIDE SEQUENCE [LARGE SCALE GENOMIC DNA]</scope>
    <source>
        <strain evidence="3 4">DCY99</strain>
        <plasmid evidence="4">Plasmid</plasmid>
    </source>
</reference>
<dbReference type="Pfam" id="PF02321">
    <property type="entry name" value="OEP"/>
    <property type="match status" value="2"/>
</dbReference>
<accession>A0A1B3ZI59</accession>
<feature type="signal peptide" evidence="2">
    <location>
        <begin position="1"/>
        <end position="20"/>
    </location>
</feature>
<geneLocation type="plasmid" evidence="4"/>
<dbReference type="PANTHER" id="PTHR30203">
    <property type="entry name" value="OUTER MEMBRANE CATION EFFLUX PROTEIN"/>
    <property type="match status" value="1"/>
</dbReference>
<dbReference type="InterPro" id="IPR003423">
    <property type="entry name" value="OMP_efflux"/>
</dbReference>
<organism evidence="3 4">
    <name type="scientific">Sphingomonas panacis</name>
    <dbReference type="NCBI Taxonomy" id="1560345"/>
    <lineage>
        <taxon>Bacteria</taxon>
        <taxon>Pseudomonadati</taxon>
        <taxon>Pseudomonadota</taxon>
        <taxon>Alphaproteobacteria</taxon>
        <taxon>Sphingomonadales</taxon>
        <taxon>Sphingomonadaceae</taxon>
        <taxon>Sphingomonas</taxon>
    </lineage>
</organism>
<evidence type="ECO:0000256" key="2">
    <source>
        <dbReference type="SAM" id="SignalP"/>
    </source>
</evidence>
<evidence type="ECO:0000313" key="3">
    <source>
        <dbReference type="EMBL" id="AOH87110.1"/>
    </source>
</evidence>
<protein>
    <submittedName>
        <fullName evidence="3">Transporter</fullName>
    </submittedName>
</protein>